<comment type="cofactor">
    <cofactor evidence="1">
        <name>Zn(2+)</name>
        <dbReference type="ChEBI" id="CHEBI:29105"/>
    </cofactor>
</comment>
<reference evidence="8 9" key="1">
    <citation type="submission" date="2014-12" db="EMBL/GenBank/DDBJ databases">
        <title>Frankia sp. BMG5.1 draft genome.</title>
        <authorList>
            <person name="Gtari M."/>
            <person name="Ghodhbane-Gtari F."/>
            <person name="Nouioui I."/>
            <person name="Ktari A."/>
            <person name="Hezbri K."/>
            <person name="Mimouni W."/>
            <person name="Sbissi I."/>
            <person name="Ayari A."/>
            <person name="Yamanaka T."/>
            <person name="Normand P."/>
            <person name="Tisa L.S."/>
            <person name="Boudabous A."/>
        </authorList>
    </citation>
    <scope>NUCLEOTIDE SEQUENCE [LARGE SCALE GENOMIC DNA]</scope>
    <source>
        <strain evidence="8 9">BMG5.1</strain>
    </source>
</reference>
<dbReference type="Gene3D" id="3.40.1050.10">
    <property type="entry name" value="Carbonic anhydrase"/>
    <property type="match status" value="1"/>
</dbReference>
<dbReference type="RefSeq" id="WP_047221514.1">
    <property type="nucleotide sequence ID" value="NZ_JWIO01000003.1"/>
</dbReference>
<sequence length="192" mass="20866">MSVLPEVIAANAEYAASFGDRSELALPPARGFAILTCMDARLDPAKYAGLREGDAHVIRNAGGRASDDAIRSFVISYKLLGTREWFIIHHSDCGMEFFTDEVIRGLLANSLETAALGDQGFYDVGTGPGAREGDYIDWLTISDQATSVTEDVRRVRNHPLVPARIPIYGYIYDVKSGLLLEVPTATEVGRAS</sequence>
<accession>A0ABR5F771</accession>
<evidence type="ECO:0000256" key="3">
    <source>
        <dbReference type="ARBA" id="ARBA00012925"/>
    </source>
</evidence>
<comment type="catalytic activity">
    <reaction evidence="7">
        <text>hydrogencarbonate + H(+) = CO2 + H2O</text>
        <dbReference type="Rhea" id="RHEA:10748"/>
        <dbReference type="ChEBI" id="CHEBI:15377"/>
        <dbReference type="ChEBI" id="CHEBI:15378"/>
        <dbReference type="ChEBI" id="CHEBI:16526"/>
        <dbReference type="ChEBI" id="CHEBI:17544"/>
        <dbReference type="EC" id="4.2.1.1"/>
    </reaction>
</comment>
<dbReference type="SMART" id="SM00947">
    <property type="entry name" value="Pro_CA"/>
    <property type="match status" value="1"/>
</dbReference>
<gene>
    <name evidence="8" type="ORF">FrCorBMG51_02425</name>
</gene>
<dbReference type="Pfam" id="PF00484">
    <property type="entry name" value="Pro_CA"/>
    <property type="match status" value="1"/>
</dbReference>
<proteinExistence type="inferred from homology"/>
<evidence type="ECO:0000256" key="2">
    <source>
        <dbReference type="ARBA" id="ARBA00006217"/>
    </source>
</evidence>
<evidence type="ECO:0000256" key="5">
    <source>
        <dbReference type="ARBA" id="ARBA00022833"/>
    </source>
</evidence>
<evidence type="ECO:0000313" key="8">
    <source>
        <dbReference type="EMBL" id="KLL12580.1"/>
    </source>
</evidence>
<keyword evidence="9" id="KW-1185">Reference proteome</keyword>
<dbReference type="EMBL" id="JWIO01000003">
    <property type="protein sequence ID" value="KLL12580.1"/>
    <property type="molecule type" value="Genomic_DNA"/>
</dbReference>
<evidence type="ECO:0000256" key="7">
    <source>
        <dbReference type="ARBA" id="ARBA00048348"/>
    </source>
</evidence>
<comment type="function">
    <text evidence="6">Catalyzes the reversible hydration of carbon dioxide to form bicarbonate.</text>
</comment>
<keyword evidence="4" id="KW-0479">Metal-binding</keyword>
<dbReference type="CDD" id="cd03379">
    <property type="entry name" value="beta_CA_cladeD"/>
    <property type="match status" value="1"/>
</dbReference>
<evidence type="ECO:0000313" key="9">
    <source>
        <dbReference type="Proteomes" id="UP000035425"/>
    </source>
</evidence>
<dbReference type="PANTHER" id="PTHR43175">
    <property type="entry name" value="CARBONIC ANHYDRASE"/>
    <property type="match status" value="1"/>
</dbReference>
<dbReference type="Proteomes" id="UP000035425">
    <property type="component" value="Unassembled WGS sequence"/>
</dbReference>
<comment type="similarity">
    <text evidence="2">Belongs to the beta-class carbonic anhydrase family.</text>
</comment>
<dbReference type="EC" id="4.2.1.1" evidence="3"/>
<protein>
    <recommendedName>
        <fullName evidence="3">carbonic anhydrase</fullName>
        <ecNumber evidence="3">4.2.1.1</ecNumber>
    </recommendedName>
</protein>
<name>A0ABR5F771_9ACTN</name>
<organism evidence="8 9">
    <name type="scientific">Protofrankia coriariae</name>
    <dbReference type="NCBI Taxonomy" id="1562887"/>
    <lineage>
        <taxon>Bacteria</taxon>
        <taxon>Bacillati</taxon>
        <taxon>Actinomycetota</taxon>
        <taxon>Actinomycetes</taxon>
        <taxon>Frankiales</taxon>
        <taxon>Frankiaceae</taxon>
        <taxon>Protofrankia</taxon>
    </lineage>
</organism>
<keyword evidence="5" id="KW-0862">Zinc</keyword>
<dbReference type="InterPro" id="IPR001765">
    <property type="entry name" value="Carbonic_anhydrase"/>
</dbReference>
<comment type="caution">
    <text evidence="8">The sequence shown here is derived from an EMBL/GenBank/DDBJ whole genome shotgun (WGS) entry which is preliminary data.</text>
</comment>
<dbReference type="PANTHER" id="PTHR43175:SF3">
    <property type="entry name" value="CARBON DISULFIDE HYDROLASE"/>
    <property type="match status" value="1"/>
</dbReference>
<evidence type="ECO:0000256" key="1">
    <source>
        <dbReference type="ARBA" id="ARBA00001947"/>
    </source>
</evidence>
<evidence type="ECO:0000256" key="4">
    <source>
        <dbReference type="ARBA" id="ARBA00022723"/>
    </source>
</evidence>
<evidence type="ECO:0000256" key="6">
    <source>
        <dbReference type="ARBA" id="ARBA00024993"/>
    </source>
</evidence>
<dbReference type="InterPro" id="IPR036874">
    <property type="entry name" value="Carbonic_anhydrase_sf"/>
</dbReference>
<dbReference type="SUPFAM" id="SSF53056">
    <property type="entry name" value="beta-carbonic anhydrase, cab"/>
    <property type="match status" value="1"/>
</dbReference>